<feature type="domain" description="Chalcone/stilbene synthase C-terminal" evidence="6">
    <location>
        <begin position="211"/>
        <end position="349"/>
    </location>
</feature>
<dbReference type="InterPro" id="IPR011141">
    <property type="entry name" value="Polyketide_synthase_type-III"/>
</dbReference>
<sequence length="353" mass="38744">MHIVSTSTEYPPHYFTQREVLNALLKHWGAELDNAAVLERLHLRTGVDGRYFSRPLEEYEALDTWGKTNNVWIEVAEELGERALHCVLRQCGLAPHQIDALFFVSVTGVASPSIDARLVNRMKLSPHIKRNPIFGLGCVAGAAGLARVADYLRAWPDHVAVLLSVELCSLTWRRDDLSVANLISSGLFGDGAGAVLVAGDKVDLPAKGPRIVASHQVFYPDTEDVMGWDISEKGFRIVLSPDVPKVVRENLGRDVDAFLATQGLTRSDIGSWIMHTGGPRVLEASAEALGIERSALEVSWEALRRVGNLSSASVLVVLDEVIRRQRPKPGTRSILAAMGPGFCAEMLLLEWQE</sequence>
<keyword evidence="8" id="KW-1185">Reference proteome</keyword>
<organism evidence="7 8">
    <name type="scientific">Paracidobacterium acidisoli</name>
    <dbReference type="NCBI Taxonomy" id="2303751"/>
    <lineage>
        <taxon>Bacteria</taxon>
        <taxon>Pseudomonadati</taxon>
        <taxon>Acidobacteriota</taxon>
        <taxon>Terriglobia</taxon>
        <taxon>Terriglobales</taxon>
        <taxon>Acidobacteriaceae</taxon>
        <taxon>Paracidobacterium</taxon>
    </lineage>
</organism>
<dbReference type="CDD" id="cd00831">
    <property type="entry name" value="CHS_like"/>
    <property type="match status" value="1"/>
</dbReference>
<dbReference type="PANTHER" id="PTHR11877">
    <property type="entry name" value="HYDROXYMETHYLGLUTARYL-COA SYNTHASE"/>
    <property type="match status" value="1"/>
</dbReference>
<evidence type="ECO:0000256" key="2">
    <source>
        <dbReference type="ARBA" id="ARBA00022679"/>
    </source>
</evidence>
<comment type="similarity">
    <text evidence="1">Belongs to the thiolase-like superfamily. Chalcone/stilbene synthases family.</text>
</comment>
<dbReference type="GO" id="GO:0016747">
    <property type="term" value="F:acyltransferase activity, transferring groups other than amino-acyl groups"/>
    <property type="evidence" value="ECO:0007669"/>
    <property type="project" value="InterPro"/>
</dbReference>
<dbReference type="RefSeq" id="WP_117302416.1">
    <property type="nucleotide sequence ID" value="NZ_QVQT02000006.1"/>
</dbReference>
<dbReference type="SUPFAM" id="SSF53901">
    <property type="entry name" value="Thiolase-like"/>
    <property type="match status" value="1"/>
</dbReference>
<dbReference type="Gene3D" id="3.40.47.10">
    <property type="match status" value="2"/>
</dbReference>
<proteinExistence type="inferred from homology"/>
<name>A0A372IKG2_9BACT</name>
<evidence type="ECO:0000313" key="8">
    <source>
        <dbReference type="Proteomes" id="UP000264702"/>
    </source>
</evidence>
<dbReference type="Pfam" id="PF02797">
    <property type="entry name" value="Chal_sti_synt_C"/>
    <property type="match status" value="1"/>
</dbReference>
<feature type="domain" description="Chalcone/stilbene synthase N-terminal" evidence="5">
    <location>
        <begin position="69"/>
        <end position="200"/>
    </location>
</feature>
<dbReference type="Pfam" id="PF00195">
    <property type="entry name" value="Chal_sti_synt_N"/>
    <property type="match status" value="1"/>
</dbReference>
<evidence type="ECO:0000313" key="7">
    <source>
        <dbReference type="EMBL" id="RFU15432.1"/>
    </source>
</evidence>
<accession>A0A372IKG2</accession>
<dbReference type="EMBL" id="QVQT01000006">
    <property type="protein sequence ID" value="RFU15432.1"/>
    <property type="molecule type" value="Genomic_DNA"/>
</dbReference>
<keyword evidence="3" id="KW-0012">Acyltransferase</keyword>
<dbReference type="Proteomes" id="UP000264702">
    <property type="component" value="Unassembled WGS sequence"/>
</dbReference>
<evidence type="ECO:0000259" key="5">
    <source>
        <dbReference type="Pfam" id="PF00195"/>
    </source>
</evidence>
<evidence type="ECO:0000256" key="4">
    <source>
        <dbReference type="PIRSR" id="PIRSR000451-1"/>
    </source>
</evidence>
<dbReference type="FunFam" id="3.40.47.10:FF:000014">
    <property type="entry name" value="Chalcone synthase 1"/>
    <property type="match status" value="1"/>
</dbReference>
<dbReference type="InterPro" id="IPR012328">
    <property type="entry name" value="Chalcone/stilbene_synt_C"/>
</dbReference>
<dbReference type="InterPro" id="IPR001099">
    <property type="entry name" value="Chalcone/stilbene_synt_N"/>
</dbReference>
<dbReference type="PIRSF" id="PIRSF000451">
    <property type="entry name" value="PKS_III"/>
    <property type="match status" value="1"/>
</dbReference>
<evidence type="ECO:0000259" key="6">
    <source>
        <dbReference type="Pfam" id="PF02797"/>
    </source>
</evidence>
<dbReference type="OrthoDB" id="9786288at2"/>
<evidence type="ECO:0000256" key="1">
    <source>
        <dbReference type="ARBA" id="ARBA00005531"/>
    </source>
</evidence>
<keyword evidence="2" id="KW-0808">Transferase</keyword>
<comment type="caution">
    <text evidence="7">The sequence shown here is derived from an EMBL/GenBank/DDBJ whole genome shotgun (WGS) entry which is preliminary data.</text>
</comment>
<protein>
    <submittedName>
        <fullName evidence="7">Type III polyketide synthase</fullName>
    </submittedName>
</protein>
<evidence type="ECO:0000256" key="3">
    <source>
        <dbReference type="ARBA" id="ARBA00023315"/>
    </source>
</evidence>
<dbReference type="InterPro" id="IPR016039">
    <property type="entry name" value="Thiolase-like"/>
</dbReference>
<dbReference type="GO" id="GO:0030639">
    <property type="term" value="P:polyketide biosynthetic process"/>
    <property type="evidence" value="ECO:0007669"/>
    <property type="project" value="TreeGrafter"/>
</dbReference>
<dbReference type="AlphaFoldDB" id="A0A372IKG2"/>
<gene>
    <name evidence="7" type="ORF">D0Y96_17375</name>
</gene>
<reference evidence="7 8" key="1">
    <citation type="submission" date="2018-08" db="EMBL/GenBank/DDBJ databases">
        <title>Acidipila sp. 4G-K13, an acidobacterium isolated from forest soil.</title>
        <authorList>
            <person name="Gao Z.-H."/>
            <person name="Qiu L.-H."/>
        </authorList>
    </citation>
    <scope>NUCLEOTIDE SEQUENCE [LARGE SCALE GENOMIC DNA]</scope>
    <source>
        <strain evidence="7 8">4G-K13</strain>
    </source>
</reference>
<feature type="active site" description="Acyl-thioester intermediate" evidence="4">
    <location>
        <position position="138"/>
    </location>
</feature>
<dbReference type="PANTHER" id="PTHR11877:SF99">
    <property type="entry name" value="1,3,6,8-TETRAHYDROXYNAPHTHALENE SYNTHASE"/>
    <property type="match status" value="1"/>
</dbReference>